<organism evidence="1 2">
    <name type="scientific">Candidatus Uhrbacteria bacterium CG_4_9_14_3_um_filter_36_7</name>
    <dbReference type="NCBI Taxonomy" id="1975033"/>
    <lineage>
        <taxon>Bacteria</taxon>
        <taxon>Candidatus Uhriibacteriota</taxon>
    </lineage>
</organism>
<dbReference type="Proteomes" id="UP000229749">
    <property type="component" value="Unassembled WGS sequence"/>
</dbReference>
<dbReference type="EMBL" id="PFWS01000036">
    <property type="protein sequence ID" value="PJA47259.1"/>
    <property type="molecule type" value="Genomic_DNA"/>
</dbReference>
<gene>
    <name evidence="1" type="ORF">CO172_02435</name>
</gene>
<reference evidence="2" key="1">
    <citation type="submission" date="2017-09" db="EMBL/GenBank/DDBJ databases">
        <title>Depth-based differentiation of microbial function through sediment-hosted aquifers and enrichment of novel symbionts in the deep terrestrial subsurface.</title>
        <authorList>
            <person name="Probst A.J."/>
            <person name="Ladd B."/>
            <person name="Jarett J.K."/>
            <person name="Geller-Mcgrath D.E."/>
            <person name="Sieber C.M.K."/>
            <person name="Emerson J.B."/>
            <person name="Anantharaman K."/>
            <person name="Thomas B.C."/>
            <person name="Malmstrom R."/>
            <person name="Stieglmeier M."/>
            <person name="Klingl A."/>
            <person name="Woyke T."/>
            <person name="Ryan C.M."/>
            <person name="Banfield J.F."/>
        </authorList>
    </citation>
    <scope>NUCLEOTIDE SEQUENCE [LARGE SCALE GENOMIC DNA]</scope>
</reference>
<name>A0A2M7XHC8_9BACT</name>
<evidence type="ECO:0000313" key="1">
    <source>
        <dbReference type="EMBL" id="PJA47259.1"/>
    </source>
</evidence>
<protein>
    <recommendedName>
        <fullName evidence="3">DUF3006 domain-containing protein</fullName>
    </recommendedName>
</protein>
<accession>A0A2M7XHC8</accession>
<evidence type="ECO:0000313" key="2">
    <source>
        <dbReference type="Proteomes" id="UP000229749"/>
    </source>
</evidence>
<dbReference type="AlphaFoldDB" id="A0A2M7XHC8"/>
<proteinExistence type="predicted"/>
<sequence>MIQGKIIKKDDKHIVFELEDGQMLHWPRIPLYEDLPLETPISLMVMVGSDIEQERLRLSKYLLNEILREN</sequence>
<evidence type="ECO:0008006" key="3">
    <source>
        <dbReference type="Google" id="ProtNLM"/>
    </source>
</evidence>
<comment type="caution">
    <text evidence="1">The sequence shown here is derived from an EMBL/GenBank/DDBJ whole genome shotgun (WGS) entry which is preliminary data.</text>
</comment>